<dbReference type="FunFam" id="3.30.830.10:FF:000013">
    <property type="entry name" value="Mitochondrial presequence protease"/>
    <property type="match status" value="1"/>
</dbReference>
<dbReference type="GO" id="GO:0004222">
    <property type="term" value="F:metalloendopeptidase activity"/>
    <property type="evidence" value="ECO:0007669"/>
    <property type="project" value="EnsemblFungi"/>
</dbReference>
<dbReference type="Pfam" id="PF05193">
    <property type="entry name" value="Peptidase_M16_C"/>
    <property type="match status" value="1"/>
</dbReference>
<evidence type="ECO:0000256" key="3">
    <source>
        <dbReference type="ARBA" id="ARBA00004569"/>
    </source>
</evidence>
<evidence type="ECO:0000259" key="16">
    <source>
        <dbReference type="SMART" id="SM01264"/>
    </source>
</evidence>
<keyword evidence="9" id="KW-0378">Hydrolase</keyword>
<keyword evidence="11" id="KW-0809">Transit peptide</keyword>
<evidence type="ECO:0000313" key="18">
    <source>
        <dbReference type="Proteomes" id="UP000024837"/>
    </source>
</evidence>
<dbReference type="GO" id="GO:0051603">
    <property type="term" value="P:proteolysis involved in protein catabolic process"/>
    <property type="evidence" value="ECO:0007669"/>
    <property type="project" value="EnsemblFungi"/>
</dbReference>
<dbReference type="FunFam" id="3.30.830.10:FF:000011">
    <property type="entry name" value="Presequence protease, mitochondrial"/>
    <property type="match status" value="1"/>
</dbReference>
<dbReference type="Pfam" id="PF08367">
    <property type="entry name" value="M16C_assoc"/>
    <property type="match status" value="1"/>
</dbReference>
<dbReference type="InterPro" id="IPR011765">
    <property type="entry name" value="Pept_M16_N"/>
</dbReference>
<dbReference type="Pfam" id="PF22516">
    <property type="entry name" value="PreP_C"/>
    <property type="match status" value="1"/>
</dbReference>
<dbReference type="InterPro" id="IPR007863">
    <property type="entry name" value="Peptidase_M16_C"/>
</dbReference>
<keyword evidence="18" id="KW-1185">Reference proteome</keyword>
<dbReference type="SMART" id="SM01264">
    <property type="entry name" value="M16C_associated"/>
    <property type="match status" value="1"/>
</dbReference>
<dbReference type="Pfam" id="PF00675">
    <property type="entry name" value="Peptidase_M16"/>
    <property type="match status" value="1"/>
</dbReference>
<evidence type="ECO:0000256" key="11">
    <source>
        <dbReference type="ARBA" id="ARBA00022946"/>
    </source>
</evidence>
<keyword evidence="7" id="KW-0645">Protease</keyword>
<evidence type="ECO:0000256" key="4">
    <source>
        <dbReference type="ARBA" id="ARBA00007575"/>
    </source>
</evidence>
<evidence type="ECO:0000256" key="10">
    <source>
        <dbReference type="ARBA" id="ARBA00022833"/>
    </source>
</evidence>
<protein>
    <recommendedName>
        <fullName evidence="6">Presequence protease, mitochondrial</fullName>
    </recommendedName>
    <alternativeName>
        <fullName evidence="14">Pitrilysin metalloproteinase</fullName>
    </alternativeName>
</protein>
<reference evidence="17 18" key="1">
    <citation type="submission" date="2013-05" db="EMBL/GenBank/DDBJ databases">
        <title>Drechslerella stenobrocha genome reveals carnivorous origination and mechanical trapping mechanism of predatory fungi.</title>
        <authorList>
            <person name="Liu X."/>
            <person name="Zhang W."/>
            <person name="Liu K."/>
        </authorList>
    </citation>
    <scope>NUCLEOTIDE SEQUENCE [LARGE SCALE GENOMIC DNA]</scope>
    <source>
        <strain evidence="17 18">248</strain>
    </source>
</reference>
<dbReference type="GO" id="GO:0005758">
    <property type="term" value="C:mitochondrial intermembrane space"/>
    <property type="evidence" value="ECO:0007669"/>
    <property type="project" value="UniProtKB-SubCell"/>
</dbReference>
<organism evidence="17 18">
    <name type="scientific">Drechslerella stenobrocha 248</name>
    <dbReference type="NCBI Taxonomy" id="1043628"/>
    <lineage>
        <taxon>Eukaryota</taxon>
        <taxon>Fungi</taxon>
        <taxon>Dikarya</taxon>
        <taxon>Ascomycota</taxon>
        <taxon>Pezizomycotina</taxon>
        <taxon>Orbiliomycetes</taxon>
        <taxon>Orbiliales</taxon>
        <taxon>Orbiliaceae</taxon>
        <taxon>Drechslerella</taxon>
    </lineage>
</organism>
<keyword evidence="12" id="KW-0482">Metalloprotease</keyword>
<dbReference type="GO" id="GO:0004176">
    <property type="term" value="F:ATP-dependent peptidase activity"/>
    <property type="evidence" value="ECO:0007669"/>
    <property type="project" value="EnsemblFungi"/>
</dbReference>
<dbReference type="PANTHER" id="PTHR43016:SF13">
    <property type="entry name" value="PRESEQUENCE PROTEASE, MITOCHONDRIAL"/>
    <property type="match status" value="1"/>
</dbReference>
<dbReference type="EMBL" id="KI966419">
    <property type="protein sequence ID" value="EWC46291.1"/>
    <property type="molecule type" value="Genomic_DNA"/>
</dbReference>
<sequence>MLRAAIASLRRPPAQRRFLATAAIDTANLAKLPPSGLKLNGFTLQRAKHVPELELSALQFKHDKTGADYIHVARDDSNNVFSIGFKTNPPDATGVPHILEHTTLCGSKKYPVRDPFFKMLNRSLSNFMNAFTSPDHTMYPFATTNRTDFMNLMDVYLDATLNPLLKESDFKQEGWRIGPENPAEDGSPLLFKGVVYNEMKGQMSDGSYLFYKRFQDYIIPSVNNSGGDPAFIPDLTLEQLRDYHKNHYHPSNAKLFSYGNFPLESTLEKVDGKLSEFEHISIDTDIKEPISIDKPISVTVEGPVDPLAELSEQYKTSMSWITPDTSNVLDSFAFSVLSSLLTDGYGSPMYKALIESNLGAEFSPNTGYDGSFKKGIFSVGLQNVKAQNLKDVQSEIVRTLKIARNEGFQQQKVEGILHQLEIALKHKTANFGLGLMQRLESGWFNGVDPFDALKWNEIVLQFRERYSQGGYLEELIEKYLIDGNALTFTMNPVAQYEANLQSAETARLNVDIEKLGGDENARETMVLMEKELSELQEKAKSEDLSSLPTLHVKDIPRETDKVELKATQINDVNVQWRVAPTNGLTYFRLFVNFDNQPDELRKYLPLYAASLFRLGTAKVPMETLEDEIKLRTGGISCAPFISADPHDLSKWQEGIVFSGHCLDKNVPRMLDILRVIIIGTDFSRISKIHTLVKGIASGAIDGVAESGHSYARGFAAAHLTTAAQVNETVNGLAQVKLITDLALSENYPPAMSALSFIAQYPQASGNPMRIAITCGQEAVADNEKHISEYIDGLVPGKTVYEPHDIPPVLGHGTKSFFPLPFQVNYTATALKTAPFASPDNAALTVLGNMLTHKHLHHEIREKGGAYGGGATQGGISGVFSFYSYRDPNPLNTIDVVRNAGEFAVNKNWTDRDLEEAKLSIFQGIDAPKSVSSEGMLYFLDGITNEMKQKRREQLLDVTAKEVQEVAQKYIVDQFEQGNGATVVIGGVNEWATNENGWTTYEMSPEAATAELPSKVEL</sequence>
<dbReference type="OrthoDB" id="10250783at2759"/>
<dbReference type="Gene3D" id="3.30.830.10">
    <property type="entry name" value="Metalloenzyme, LuxS/M16 peptidase-like"/>
    <property type="match status" value="4"/>
</dbReference>
<evidence type="ECO:0000256" key="7">
    <source>
        <dbReference type="ARBA" id="ARBA00022670"/>
    </source>
</evidence>
<evidence type="ECO:0000256" key="6">
    <source>
        <dbReference type="ARBA" id="ARBA00020167"/>
    </source>
</evidence>
<dbReference type="GO" id="GO:0008270">
    <property type="term" value="F:zinc ion binding"/>
    <property type="evidence" value="ECO:0007669"/>
    <property type="project" value="EnsemblFungi"/>
</dbReference>
<gene>
    <name evidence="17" type="ORF">DRE_04462</name>
</gene>
<evidence type="ECO:0000256" key="15">
    <source>
        <dbReference type="ARBA" id="ARBA00045897"/>
    </source>
</evidence>
<comment type="subunit">
    <text evidence="5">Monomer and homodimer; homodimerization is induced by binding of the substrate.</text>
</comment>
<keyword evidence="10" id="KW-0862">Zinc</keyword>
<dbReference type="HOGENOM" id="CLU_009165_0_0_1"/>
<keyword evidence="8" id="KW-0479">Metal-binding</keyword>
<evidence type="ECO:0000256" key="8">
    <source>
        <dbReference type="ARBA" id="ARBA00022723"/>
    </source>
</evidence>
<evidence type="ECO:0000256" key="1">
    <source>
        <dbReference type="ARBA" id="ARBA00001947"/>
    </source>
</evidence>
<dbReference type="InterPro" id="IPR055130">
    <property type="entry name" value="PreP_C"/>
</dbReference>
<dbReference type="PANTHER" id="PTHR43016">
    <property type="entry name" value="PRESEQUENCE PROTEASE"/>
    <property type="match status" value="1"/>
</dbReference>
<dbReference type="GO" id="GO:0005759">
    <property type="term" value="C:mitochondrial matrix"/>
    <property type="evidence" value="ECO:0007669"/>
    <property type="project" value="UniProtKB-SubCell"/>
</dbReference>
<name>W7HQ54_9PEZI</name>
<evidence type="ECO:0000313" key="17">
    <source>
        <dbReference type="EMBL" id="EWC46291.1"/>
    </source>
</evidence>
<evidence type="ECO:0000256" key="5">
    <source>
        <dbReference type="ARBA" id="ARBA00011853"/>
    </source>
</evidence>
<comment type="subcellular location">
    <subcellularLocation>
        <location evidence="3">Mitochondrion intermembrane space</location>
    </subcellularLocation>
    <subcellularLocation>
        <location evidence="2">Mitochondrion matrix</location>
    </subcellularLocation>
</comment>
<dbReference type="SUPFAM" id="SSF63411">
    <property type="entry name" value="LuxS/MPP-like metallohydrolase"/>
    <property type="match status" value="4"/>
</dbReference>
<comment type="function">
    <text evidence="15">Degrades mitochondrial transit peptides after their cleavage in the intermembrane space or in the matrix, and presequence peptides; clearance of these peptides is required to keep the presequence processing machinery running. Preferentially cleaves the N-terminal side of paired basic amino acid residues. Also degrades other unstructured peptides. May function as an ATP-dependent peptidase as opposed to a metalloendopeptidase.</text>
</comment>
<dbReference type="GO" id="GO:0034982">
    <property type="term" value="P:mitochondrial protein processing"/>
    <property type="evidence" value="ECO:0007669"/>
    <property type="project" value="EnsemblFungi"/>
</dbReference>
<dbReference type="AlphaFoldDB" id="W7HQ54"/>
<keyword evidence="13" id="KW-0496">Mitochondrion</keyword>
<proteinExistence type="inferred from homology"/>
<comment type="similarity">
    <text evidence="4">Belongs to the peptidase M16 family. PreP subfamily.</text>
</comment>
<dbReference type="InterPro" id="IPR011249">
    <property type="entry name" value="Metalloenz_LuxS/M16"/>
</dbReference>
<dbReference type="FunFam" id="3.30.830.10:FF:000009">
    <property type="entry name" value="Presequence protease, mitochondrial"/>
    <property type="match status" value="1"/>
</dbReference>
<evidence type="ECO:0000256" key="2">
    <source>
        <dbReference type="ARBA" id="ARBA00004305"/>
    </source>
</evidence>
<evidence type="ECO:0000256" key="14">
    <source>
        <dbReference type="ARBA" id="ARBA00034552"/>
    </source>
</evidence>
<evidence type="ECO:0000256" key="13">
    <source>
        <dbReference type="ARBA" id="ARBA00023128"/>
    </source>
</evidence>
<comment type="cofactor">
    <cofactor evidence="1">
        <name>Zn(2+)</name>
        <dbReference type="ChEBI" id="CHEBI:29105"/>
    </cofactor>
</comment>
<evidence type="ECO:0000256" key="9">
    <source>
        <dbReference type="ARBA" id="ARBA00022801"/>
    </source>
</evidence>
<feature type="domain" description="Peptidase M16C associated" evidence="16">
    <location>
        <begin position="490"/>
        <end position="741"/>
    </location>
</feature>
<dbReference type="InterPro" id="IPR013578">
    <property type="entry name" value="Peptidase_M16C_assoc"/>
</dbReference>
<accession>W7HQ54</accession>
<dbReference type="Proteomes" id="UP000024837">
    <property type="component" value="Unassembled WGS sequence"/>
</dbReference>
<evidence type="ECO:0000256" key="12">
    <source>
        <dbReference type="ARBA" id="ARBA00023049"/>
    </source>
</evidence>